<name>A0AAV3RQW3_LITER</name>
<dbReference type="InterPro" id="IPR036691">
    <property type="entry name" value="Endo/exonu/phosph_ase_sf"/>
</dbReference>
<accession>A0AAV3RQW3</accession>
<dbReference type="Gene3D" id="3.60.10.10">
    <property type="entry name" value="Endonuclease/exonuclease/phosphatase"/>
    <property type="match status" value="1"/>
</dbReference>
<dbReference type="PANTHER" id="PTHR35218">
    <property type="entry name" value="RNASE H DOMAIN-CONTAINING PROTEIN"/>
    <property type="match status" value="1"/>
</dbReference>
<evidence type="ECO:0000313" key="2">
    <source>
        <dbReference type="EMBL" id="GAA0183849.1"/>
    </source>
</evidence>
<dbReference type="AlphaFoldDB" id="A0AAV3RQW3"/>
<dbReference type="EMBL" id="BAABME010029581">
    <property type="protein sequence ID" value="GAA0183849.1"/>
    <property type="molecule type" value="Genomic_DNA"/>
</dbReference>
<evidence type="ECO:0000256" key="1">
    <source>
        <dbReference type="SAM" id="MobiDB-lite"/>
    </source>
</evidence>
<dbReference type="Proteomes" id="UP001454036">
    <property type="component" value="Unassembled WGS sequence"/>
</dbReference>
<comment type="caution">
    <text evidence="2">The sequence shown here is derived from an EMBL/GenBank/DDBJ whole genome shotgun (WGS) entry which is preliminary data.</text>
</comment>
<gene>
    <name evidence="2" type="ORF">LIER_42471</name>
</gene>
<sequence length="278" mass="31743">MRPSKAIGTKKRHHPYQKGSSSASPSKKAFISNHGFEYPSQQLPTAKVTGSGRPRAVGSLAGLVTMKKPNLVFLIETKLRKEEWEYIKRKVKLPNALVVEARGRKGGLALLWPRSLNVEIKSFSTHYIEAIVQFGDTNPWRFVGFYGLHETGMGKFSWNLMRLINGLVNIPTVFMEDFNELLDQKENVSHRRLRPSWQIQNFHQAVEDCGLLDLGYWGFSFTWCNNFISPHSTRARLDRALARKDWRVLPRCSCSTRHDLYLGPCPVIDEFGLSIPNV</sequence>
<reference evidence="2 3" key="1">
    <citation type="submission" date="2024-01" db="EMBL/GenBank/DDBJ databases">
        <title>The complete chloroplast genome sequence of Lithospermum erythrorhizon: insights into the phylogenetic relationship among Boraginaceae species and the maternal lineages of purple gromwells.</title>
        <authorList>
            <person name="Okada T."/>
            <person name="Watanabe K."/>
        </authorList>
    </citation>
    <scope>NUCLEOTIDE SEQUENCE [LARGE SCALE GENOMIC DNA]</scope>
</reference>
<proteinExistence type="predicted"/>
<dbReference type="SUPFAM" id="SSF56219">
    <property type="entry name" value="DNase I-like"/>
    <property type="match status" value="1"/>
</dbReference>
<dbReference type="PANTHER" id="PTHR35218:SF9">
    <property type="entry name" value="ENDONUCLEASE_EXONUCLEASE_PHOSPHATASE DOMAIN-CONTAINING PROTEIN"/>
    <property type="match status" value="1"/>
</dbReference>
<protein>
    <submittedName>
        <fullName evidence="2">Uncharacterized protein</fullName>
    </submittedName>
</protein>
<evidence type="ECO:0000313" key="3">
    <source>
        <dbReference type="Proteomes" id="UP001454036"/>
    </source>
</evidence>
<organism evidence="2 3">
    <name type="scientific">Lithospermum erythrorhizon</name>
    <name type="common">Purple gromwell</name>
    <name type="synonym">Lithospermum officinale var. erythrorhizon</name>
    <dbReference type="NCBI Taxonomy" id="34254"/>
    <lineage>
        <taxon>Eukaryota</taxon>
        <taxon>Viridiplantae</taxon>
        <taxon>Streptophyta</taxon>
        <taxon>Embryophyta</taxon>
        <taxon>Tracheophyta</taxon>
        <taxon>Spermatophyta</taxon>
        <taxon>Magnoliopsida</taxon>
        <taxon>eudicotyledons</taxon>
        <taxon>Gunneridae</taxon>
        <taxon>Pentapetalae</taxon>
        <taxon>asterids</taxon>
        <taxon>lamiids</taxon>
        <taxon>Boraginales</taxon>
        <taxon>Boraginaceae</taxon>
        <taxon>Boraginoideae</taxon>
        <taxon>Lithospermeae</taxon>
        <taxon>Lithospermum</taxon>
    </lineage>
</organism>
<feature type="region of interest" description="Disordered" evidence="1">
    <location>
        <begin position="1"/>
        <end position="28"/>
    </location>
</feature>
<keyword evidence="3" id="KW-1185">Reference proteome</keyword>